<accession>A0A1H1ZBQ6</accession>
<dbReference type="Proteomes" id="UP000199679">
    <property type="component" value="Chromosome I"/>
</dbReference>
<dbReference type="AlphaFoldDB" id="A0A1H1ZBQ6"/>
<reference evidence="1 2" key="1">
    <citation type="submission" date="2016-10" db="EMBL/GenBank/DDBJ databases">
        <authorList>
            <person name="de Groot N.N."/>
        </authorList>
    </citation>
    <scope>NUCLEOTIDE SEQUENCE [LARGE SCALE GENOMIC DNA]</scope>
    <source>
        <strain evidence="1 2">MP1X4</strain>
    </source>
</reference>
<name>A0A1H1ZBQ6_MUCMA</name>
<gene>
    <name evidence="1" type="ORF">SAMN05216490_3047</name>
</gene>
<dbReference type="EMBL" id="LT629740">
    <property type="protein sequence ID" value="SDT31100.1"/>
    <property type="molecule type" value="Genomic_DNA"/>
</dbReference>
<evidence type="ECO:0000313" key="2">
    <source>
        <dbReference type="Proteomes" id="UP000199679"/>
    </source>
</evidence>
<sequence>MEEVFKTRRSAINYKHKIITDTNSPGMGIVISTDLLTADCNYSIIASYFLMKVCMNFTFEIKRLKRLIPMIAQVIPANTSSTK</sequence>
<protein>
    <submittedName>
        <fullName evidence="1">Uncharacterized protein</fullName>
    </submittedName>
</protein>
<keyword evidence="2" id="KW-1185">Reference proteome</keyword>
<organism evidence="1 2">
    <name type="scientific">Mucilaginibacter mallensis</name>
    <dbReference type="NCBI Taxonomy" id="652787"/>
    <lineage>
        <taxon>Bacteria</taxon>
        <taxon>Pseudomonadati</taxon>
        <taxon>Bacteroidota</taxon>
        <taxon>Sphingobacteriia</taxon>
        <taxon>Sphingobacteriales</taxon>
        <taxon>Sphingobacteriaceae</taxon>
        <taxon>Mucilaginibacter</taxon>
    </lineage>
</organism>
<evidence type="ECO:0000313" key="1">
    <source>
        <dbReference type="EMBL" id="SDT31100.1"/>
    </source>
</evidence>
<proteinExistence type="predicted"/>